<protein>
    <submittedName>
        <fullName evidence="2">PfWMP3_03</fullName>
    </submittedName>
</protein>
<gene>
    <name evidence="2" type="ORF">PfWMP3_03</name>
</gene>
<dbReference type="RefSeq" id="YP_001285768.1">
    <property type="nucleotide sequence ID" value="NC_009551.1"/>
</dbReference>
<accession>A5HL54</accession>
<feature type="region of interest" description="Disordered" evidence="1">
    <location>
        <begin position="1"/>
        <end position="67"/>
    </location>
</feature>
<feature type="compositionally biased region" description="Basic and acidic residues" evidence="1">
    <location>
        <begin position="15"/>
        <end position="45"/>
    </location>
</feature>
<keyword evidence="3" id="KW-1185">Reference proteome</keyword>
<dbReference type="KEGG" id="vg:5220438"/>
<dbReference type="Proteomes" id="UP000006696">
    <property type="component" value="Segment"/>
</dbReference>
<evidence type="ECO:0000313" key="3">
    <source>
        <dbReference type="Proteomes" id="UP000006696"/>
    </source>
</evidence>
<dbReference type="OrthoDB" id="35607at10239"/>
<name>A5HL54_9CAUD</name>
<evidence type="ECO:0000256" key="1">
    <source>
        <dbReference type="SAM" id="MobiDB-lite"/>
    </source>
</evidence>
<sequence>MGTQSNSNESVGSTRDTKDPQYPHLDRYEDHSETIKEVLKEKGYSDEEAEQFLDDATTDTLGRNRRT</sequence>
<dbReference type="EMBL" id="EF537008">
    <property type="protein sequence ID" value="ABQ12443.1"/>
    <property type="molecule type" value="Genomic_DNA"/>
</dbReference>
<dbReference type="GeneID" id="5220438"/>
<proteinExistence type="predicted"/>
<feature type="compositionally biased region" description="Polar residues" evidence="1">
    <location>
        <begin position="1"/>
        <end position="14"/>
    </location>
</feature>
<reference evidence="2 3" key="1">
    <citation type="journal article" date="2008" name="Microb. Ecol.">
        <title>Genomic analysis of freshwater cyanophage Pf-WMP3 Infecting cyanobacterium Phormidium foveolarum: the conserved elements for a phage.</title>
        <authorList>
            <person name="Liu X."/>
            <person name="Kong S."/>
            <person name="Shi M."/>
            <person name="Fu L."/>
            <person name="Gao Y."/>
            <person name="An C."/>
        </authorList>
    </citation>
    <scope>NUCLEOTIDE SEQUENCE [LARGE SCALE GENOMIC DNA]</scope>
</reference>
<feature type="compositionally biased region" description="Acidic residues" evidence="1">
    <location>
        <begin position="46"/>
        <end position="57"/>
    </location>
</feature>
<organism evidence="2 3">
    <name type="scientific">Phormidium phage Pf-WMP3</name>
    <dbReference type="NCBI Taxonomy" id="2914005"/>
    <lineage>
        <taxon>Viruses</taxon>
        <taxon>Duplodnaviria</taxon>
        <taxon>Heunggongvirae</taxon>
        <taxon>Uroviricota</taxon>
        <taxon>Caudoviricetes</taxon>
        <taxon>Saffermanviridae</taxon>
        <taxon>Wumptrevirus</taxon>
        <taxon>Wumptrevirus WMP3</taxon>
    </lineage>
</organism>
<evidence type="ECO:0000313" key="2">
    <source>
        <dbReference type="EMBL" id="ABQ12443.1"/>
    </source>
</evidence>